<accession>A0A3P7WVH6</accession>
<reference evidence="3" key="2">
    <citation type="submission" date="2019-09" db="UniProtKB">
        <authorList>
            <consortium name="WormBaseParasite"/>
        </authorList>
    </citation>
    <scope>IDENTIFICATION</scope>
</reference>
<proteinExistence type="predicted"/>
<dbReference type="WBParaSite" id="HPBE_0000546601-mRNA-1">
    <property type="protein sequence ID" value="HPBE_0000546601-mRNA-1"/>
    <property type="gene ID" value="HPBE_0000546601"/>
</dbReference>
<protein>
    <submittedName>
        <fullName evidence="3">BHLH domain-containing protein</fullName>
    </submittedName>
</protein>
<gene>
    <name evidence="1" type="ORF">HPBE_LOCUS5467</name>
</gene>
<dbReference type="EMBL" id="UZAH01025475">
    <property type="protein sequence ID" value="VDO64656.1"/>
    <property type="molecule type" value="Genomic_DNA"/>
</dbReference>
<organism evidence="2 3">
    <name type="scientific">Heligmosomoides polygyrus</name>
    <name type="common">Parasitic roundworm</name>
    <dbReference type="NCBI Taxonomy" id="6339"/>
    <lineage>
        <taxon>Eukaryota</taxon>
        <taxon>Metazoa</taxon>
        <taxon>Ecdysozoa</taxon>
        <taxon>Nematoda</taxon>
        <taxon>Chromadorea</taxon>
        <taxon>Rhabditida</taxon>
        <taxon>Rhabditina</taxon>
        <taxon>Rhabditomorpha</taxon>
        <taxon>Strongyloidea</taxon>
        <taxon>Heligmosomidae</taxon>
        <taxon>Heligmosomoides</taxon>
    </lineage>
</organism>
<evidence type="ECO:0000313" key="1">
    <source>
        <dbReference type="EMBL" id="VDO64656.1"/>
    </source>
</evidence>
<name>A0A183FFW5_HELPZ</name>
<evidence type="ECO:0000313" key="2">
    <source>
        <dbReference type="Proteomes" id="UP000050761"/>
    </source>
</evidence>
<sequence>MRKNVIAYHESWFCDEAAFDADPSRSTSPFGERFRDPVAGRCPIRCDWSLKSDALKHRRREVRNELFNALMPPGASSANLKTTATGRGDA</sequence>
<keyword evidence="2" id="KW-1185">Reference proteome</keyword>
<dbReference type="AlphaFoldDB" id="A0A183FFW5"/>
<accession>A0A183FFW5</accession>
<dbReference type="Proteomes" id="UP000050761">
    <property type="component" value="Unassembled WGS sequence"/>
</dbReference>
<evidence type="ECO:0000313" key="3">
    <source>
        <dbReference type="WBParaSite" id="HPBE_0000546601-mRNA-1"/>
    </source>
</evidence>
<reference evidence="1 2" key="1">
    <citation type="submission" date="2018-11" db="EMBL/GenBank/DDBJ databases">
        <authorList>
            <consortium name="Pathogen Informatics"/>
        </authorList>
    </citation>
    <scope>NUCLEOTIDE SEQUENCE [LARGE SCALE GENOMIC DNA]</scope>
</reference>